<feature type="transmembrane region" description="Helical" evidence="3">
    <location>
        <begin position="336"/>
        <end position="354"/>
    </location>
</feature>
<comment type="subcellular location">
    <subcellularLocation>
        <location evidence="1">Membrane</location>
        <topology evidence="1">Multi-pass membrane protein</topology>
    </subcellularLocation>
</comment>
<dbReference type="STRING" id="8496.A0A151NAP3"/>
<keyword evidence="3" id="KW-0472">Membrane</keyword>
<organism evidence="5 6">
    <name type="scientific">Alligator mississippiensis</name>
    <name type="common">American alligator</name>
    <dbReference type="NCBI Taxonomy" id="8496"/>
    <lineage>
        <taxon>Eukaryota</taxon>
        <taxon>Metazoa</taxon>
        <taxon>Chordata</taxon>
        <taxon>Craniata</taxon>
        <taxon>Vertebrata</taxon>
        <taxon>Euteleostomi</taxon>
        <taxon>Archelosauria</taxon>
        <taxon>Archosauria</taxon>
        <taxon>Crocodylia</taxon>
        <taxon>Alligatoridae</taxon>
        <taxon>Alligatorinae</taxon>
        <taxon>Alligator</taxon>
    </lineage>
</organism>
<keyword evidence="3" id="KW-1133">Transmembrane helix</keyword>
<feature type="transmembrane region" description="Helical" evidence="3">
    <location>
        <begin position="213"/>
        <end position="231"/>
    </location>
</feature>
<dbReference type="InterPro" id="IPR011701">
    <property type="entry name" value="MFS"/>
</dbReference>
<keyword evidence="6" id="KW-1185">Reference proteome</keyword>
<dbReference type="GO" id="GO:0016020">
    <property type="term" value="C:membrane"/>
    <property type="evidence" value="ECO:0007669"/>
    <property type="project" value="UniProtKB-SubCell"/>
</dbReference>
<protein>
    <submittedName>
        <fullName evidence="5">Monocarboxylate transporter 14</fullName>
    </submittedName>
</protein>
<reference evidence="5 6" key="1">
    <citation type="journal article" date="2012" name="Genome Biol.">
        <title>Sequencing three crocodilian genomes to illuminate the evolution of archosaurs and amniotes.</title>
        <authorList>
            <person name="St John J.A."/>
            <person name="Braun E.L."/>
            <person name="Isberg S.R."/>
            <person name="Miles L.G."/>
            <person name="Chong A.Y."/>
            <person name="Gongora J."/>
            <person name="Dalzell P."/>
            <person name="Moran C."/>
            <person name="Bed'hom B."/>
            <person name="Abzhanov A."/>
            <person name="Burgess S.C."/>
            <person name="Cooksey A.M."/>
            <person name="Castoe T.A."/>
            <person name="Crawford N.G."/>
            <person name="Densmore L.D."/>
            <person name="Drew J.C."/>
            <person name="Edwards S.V."/>
            <person name="Faircloth B.C."/>
            <person name="Fujita M.K."/>
            <person name="Greenwold M.J."/>
            <person name="Hoffmann F.G."/>
            <person name="Howard J.M."/>
            <person name="Iguchi T."/>
            <person name="Janes D.E."/>
            <person name="Khan S.Y."/>
            <person name="Kohno S."/>
            <person name="de Koning A.J."/>
            <person name="Lance S.L."/>
            <person name="McCarthy F.M."/>
            <person name="McCormack J.E."/>
            <person name="Merchant M.E."/>
            <person name="Peterson D.G."/>
            <person name="Pollock D.D."/>
            <person name="Pourmand N."/>
            <person name="Raney B.J."/>
            <person name="Roessler K.A."/>
            <person name="Sanford J.R."/>
            <person name="Sawyer R.H."/>
            <person name="Schmidt C.J."/>
            <person name="Triplett E.W."/>
            <person name="Tuberville T.D."/>
            <person name="Venegas-Anaya M."/>
            <person name="Howard J.T."/>
            <person name="Jarvis E.D."/>
            <person name="Guillette L.J.Jr."/>
            <person name="Glenn T.C."/>
            <person name="Green R.E."/>
            <person name="Ray D.A."/>
        </authorList>
    </citation>
    <scope>NUCLEOTIDE SEQUENCE [LARGE SCALE GENOMIC DNA]</scope>
    <source>
        <strain evidence="5">KSC_2009_1</strain>
    </source>
</reference>
<dbReference type="AlphaFoldDB" id="A0A151NAP3"/>
<feature type="transmembrane region" description="Helical" evidence="3">
    <location>
        <begin position="54"/>
        <end position="76"/>
    </location>
</feature>
<dbReference type="InterPro" id="IPR050327">
    <property type="entry name" value="Proton-linked_MCT"/>
</dbReference>
<evidence type="ECO:0000256" key="3">
    <source>
        <dbReference type="SAM" id="Phobius"/>
    </source>
</evidence>
<dbReference type="InterPro" id="IPR020846">
    <property type="entry name" value="MFS_dom"/>
</dbReference>
<feature type="transmembrane region" description="Helical" evidence="3">
    <location>
        <begin position="148"/>
        <end position="169"/>
    </location>
</feature>
<keyword evidence="3" id="KW-0812">Transmembrane</keyword>
<dbReference type="eggNOG" id="KOG2504">
    <property type="taxonomic scope" value="Eukaryota"/>
</dbReference>
<dbReference type="PANTHER" id="PTHR11360">
    <property type="entry name" value="MONOCARBOXYLATE TRANSPORTER"/>
    <property type="match status" value="1"/>
</dbReference>
<evidence type="ECO:0000256" key="1">
    <source>
        <dbReference type="ARBA" id="ARBA00004141"/>
    </source>
</evidence>
<dbReference type="Pfam" id="PF07690">
    <property type="entry name" value="MFS_1"/>
    <property type="match status" value="1"/>
</dbReference>
<feature type="transmembrane region" description="Helical" evidence="3">
    <location>
        <begin position="305"/>
        <end position="324"/>
    </location>
</feature>
<dbReference type="Proteomes" id="UP000050525">
    <property type="component" value="Unassembled WGS sequence"/>
</dbReference>
<dbReference type="Gene3D" id="1.20.1250.20">
    <property type="entry name" value="MFS general substrate transporter like domains"/>
    <property type="match status" value="2"/>
</dbReference>
<evidence type="ECO:0000259" key="4">
    <source>
        <dbReference type="PROSITE" id="PS50850"/>
    </source>
</evidence>
<dbReference type="SUPFAM" id="SSF103473">
    <property type="entry name" value="MFS general substrate transporter"/>
    <property type="match status" value="2"/>
</dbReference>
<name>A0A151NAP3_ALLMI</name>
<gene>
    <name evidence="5" type="primary">SLC16A14</name>
    <name evidence="5" type="ORF">Y1Q_0024512</name>
</gene>
<comment type="caution">
    <text evidence="5">The sequence shown here is derived from an EMBL/GenBank/DDBJ whole genome shotgun (WGS) entry which is preliminary data.</text>
</comment>
<dbReference type="InterPro" id="IPR036259">
    <property type="entry name" value="MFS_trans_sf"/>
</dbReference>
<evidence type="ECO:0000256" key="2">
    <source>
        <dbReference type="SAM" id="MobiDB-lite"/>
    </source>
</evidence>
<dbReference type="PROSITE" id="PS50850">
    <property type="entry name" value="MFS"/>
    <property type="match status" value="1"/>
</dbReference>
<feature type="transmembrane region" description="Helical" evidence="3">
    <location>
        <begin position="96"/>
        <end position="117"/>
    </location>
</feature>
<feature type="domain" description="Major facilitator superfamily (MFS) profile" evidence="4">
    <location>
        <begin position="58"/>
        <end position="373"/>
    </location>
</feature>
<feature type="transmembrane region" description="Helical" evidence="3">
    <location>
        <begin position="181"/>
        <end position="201"/>
    </location>
</feature>
<dbReference type="EMBL" id="AKHW03003627">
    <property type="protein sequence ID" value="KYO33893.1"/>
    <property type="molecule type" value="Genomic_DNA"/>
</dbReference>
<sequence>MRAPGLQRAPRGPPARNCENTVEKMYSSREDIQEDDSNDNKKTLKPNSNIDGGWAWMIVLSSFLVHILIMGSQMALGILNMEWLEEFSQSRGLTAWVSSLSMGITLIVGPFIGLFINTCGCRKTAIIGGIVNATGWILSAYASNVHYLFITFGVTAGLGSGMVYLPAVVMVGQYFQKKRALAQGLSTTGTGFGTFLMTVLLKYLCMEFGWRNAMFIQGAISLNLCVCGALMRPLSYQDEANEKVTERNSSEDNYVKALSPSAETLKSNGVLNEELEKKEGLTNDEVFDTVQTIESKVGTKHLANAYGIIICANGISALLGPPFAGWIYDITQKYDFSFYICGMLYLVGIIFLLIQPCIQKKEPREKHTENAQV</sequence>
<feature type="transmembrane region" description="Helical" evidence="3">
    <location>
        <begin position="124"/>
        <end position="142"/>
    </location>
</feature>
<proteinExistence type="predicted"/>
<dbReference type="PANTHER" id="PTHR11360:SF239">
    <property type="entry name" value="MONOCARBOXYLATE TRANSPORTER 14"/>
    <property type="match status" value="1"/>
</dbReference>
<dbReference type="GO" id="GO:0008028">
    <property type="term" value="F:monocarboxylic acid transmembrane transporter activity"/>
    <property type="evidence" value="ECO:0007669"/>
    <property type="project" value="TreeGrafter"/>
</dbReference>
<evidence type="ECO:0000313" key="5">
    <source>
        <dbReference type="EMBL" id="KYO33893.1"/>
    </source>
</evidence>
<evidence type="ECO:0000313" key="6">
    <source>
        <dbReference type="Proteomes" id="UP000050525"/>
    </source>
</evidence>
<feature type="region of interest" description="Disordered" evidence="2">
    <location>
        <begin position="25"/>
        <end position="44"/>
    </location>
</feature>
<accession>A0A151NAP3</accession>